<evidence type="ECO:0000256" key="1">
    <source>
        <dbReference type="SAM" id="Phobius"/>
    </source>
</evidence>
<keyword evidence="3" id="KW-1185">Reference proteome</keyword>
<accession>A0A517VAQ4</accession>
<sequence>MYLDLAELDSVFQGRICWSTQRMALARFRREDHLGDLQVSLDKSVRDLIAQSGRPRPTGAIRILTHLRYFGFVMNPVSFYFCFDQQNENLETIVAEVNNTPWGERHCYIIDRNQFIEHSERQSTSKEFHVSPFLPMDMEYFWQFSKPAKKLAVQIENYQSQQRAFDVTMSLQRQEITTLNLLLSLISYPFMTWYVFVAIYWQALRLWLKRVPFYPHPKQGNTSEPNKKSRTP</sequence>
<dbReference type="AlphaFoldDB" id="A0A517VAQ4"/>
<dbReference type="KEGG" id="gax:Pan161_17210"/>
<dbReference type="Proteomes" id="UP000316855">
    <property type="component" value="Chromosome"/>
</dbReference>
<evidence type="ECO:0008006" key="4">
    <source>
        <dbReference type="Google" id="ProtNLM"/>
    </source>
</evidence>
<feature type="transmembrane region" description="Helical" evidence="1">
    <location>
        <begin position="179"/>
        <end position="201"/>
    </location>
</feature>
<evidence type="ECO:0000313" key="2">
    <source>
        <dbReference type="EMBL" id="QDT90076.1"/>
    </source>
</evidence>
<keyword evidence="1" id="KW-0812">Transmembrane</keyword>
<keyword evidence="1" id="KW-1133">Transmembrane helix</keyword>
<proteinExistence type="predicted"/>
<dbReference type="EMBL" id="CP036343">
    <property type="protein sequence ID" value="QDT90076.1"/>
    <property type="molecule type" value="Genomic_DNA"/>
</dbReference>
<evidence type="ECO:0000313" key="3">
    <source>
        <dbReference type="Proteomes" id="UP000316855"/>
    </source>
</evidence>
<dbReference type="Pfam" id="PF07103">
    <property type="entry name" value="DUF1365"/>
    <property type="match status" value="1"/>
</dbReference>
<reference evidence="2 3" key="1">
    <citation type="submission" date="2019-02" db="EMBL/GenBank/DDBJ databases">
        <title>Deep-cultivation of Planctomycetes and their phenomic and genomic characterization uncovers novel biology.</title>
        <authorList>
            <person name="Wiegand S."/>
            <person name="Jogler M."/>
            <person name="Boedeker C."/>
            <person name="Pinto D."/>
            <person name="Vollmers J."/>
            <person name="Rivas-Marin E."/>
            <person name="Kohn T."/>
            <person name="Peeters S.H."/>
            <person name="Heuer A."/>
            <person name="Rast P."/>
            <person name="Oberbeckmann S."/>
            <person name="Bunk B."/>
            <person name="Jeske O."/>
            <person name="Meyerdierks A."/>
            <person name="Storesund J.E."/>
            <person name="Kallscheuer N."/>
            <person name="Luecker S."/>
            <person name="Lage O.M."/>
            <person name="Pohl T."/>
            <person name="Merkel B.J."/>
            <person name="Hornburger P."/>
            <person name="Mueller R.-W."/>
            <person name="Bruemmer F."/>
            <person name="Labrenz M."/>
            <person name="Spormann A.M."/>
            <person name="Op den Camp H."/>
            <person name="Overmann J."/>
            <person name="Amann R."/>
            <person name="Jetten M.S.M."/>
            <person name="Mascher T."/>
            <person name="Medema M.H."/>
            <person name="Devos D.P."/>
            <person name="Kaster A.-K."/>
            <person name="Ovreas L."/>
            <person name="Rohde M."/>
            <person name="Galperin M.Y."/>
            <person name="Jogler C."/>
        </authorList>
    </citation>
    <scope>NUCLEOTIDE SEQUENCE [LARGE SCALE GENOMIC DNA]</scope>
    <source>
        <strain evidence="2 3">Pan161</strain>
    </source>
</reference>
<gene>
    <name evidence="2" type="ORF">Pan161_17210</name>
</gene>
<dbReference type="PANTHER" id="PTHR33973:SF4">
    <property type="entry name" value="OS07G0153300 PROTEIN"/>
    <property type="match status" value="1"/>
</dbReference>
<protein>
    <recommendedName>
        <fullName evidence="4">DUF1365 domain-containing protein</fullName>
    </recommendedName>
</protein>
<dbReference type="InterPro" id="IPR010775">
    <property type="entry name" value="DUF1365"/>
</dbReference>
<keyword evidence="1" id="KW-0472">Membrane</keyword>
<organism evidence="2 3">
    <name type="scientific">Gimesia algae</name>
    <dbReference type="NCBI Taxonomy" id="2527971"/>
    <lineage>
        <taxon>Bacteria</taxon>
        <taxon>Pseudomonadati</taxon>
        <taxon>Planctomycetota</taxon>
        <taxon>Planctomycetia</taxon>
        <taxon>Planctomycetales</taxon>
        <taxon>Planctomycetaceae</taxon>
        <taxon>Gimesia</taxon>
    </lineage>
</organism>
<name>A0A517VAQ4_9PLAN</name>
<dbReference type="PANTHER" id="PTHR33973">
    <property type="entry name" value="OS07G0153300 PROTEIN"/>
    <property type="match status" value="1"/>
</dbReference>